<dbReference type="KEGG" id="rpod:E0E05_12900"/>
<feature type="domain" description="PIN" evidence="1">
    <location>
        <begin position="2"/>
        <end position="115"/>
    </location>
</feature>
<dbReference type="EMBL" id="CP036532">
    <property type="protein sequence ID" value="QBK31421.1"/>
    <property type="molecule type" value="Genomic_DNA"/>
</dbReference>
<protein>
    <submittedName>
        <fullName evidence="2">Putative toxin-antitoxin system toxin component, PIN family</fullName>
    </submittedName>
</protein>
<dbReference type="AlphaFoldDB" id="A0A4P6V220"/>
<sequence length="146" mass="16216">MRVVVDTNISVSAIMNAAGSPRQLLRLCLEGQMVPLTGNALYNEYEAVLARPALFENRPVSMKEIETLFDAFMSVCVWTPVYFLLRPNLPDEADNHLLELAVAGNARAIATANKRDLSGGQLHFPDIAVGTASEILELKEMDEWRR</sequence>
<dbReference type="OrthoDB" id="5243920at2"/>
<accession>A0A4P6V220</accession>
<evidence type="ECO:0000259" key="1">
    <source>
        <dbReference type="Pfam" id="PF13470"/>
    </source>
</evidence>
<name>A0A4P6V220_9HYPH</name>
<gene>
    <name evidence="2" type="ORF">E0E05_12900</name>
</gene>
<dbReference type="NCBIfam" id="TIGR00305">
    <property type="entry name" value="putative toxin-antitoxin system toxin component, PIN family"/>
    <property type="match status" value="1"/>
</dbReference>
<evidence type="ECO:0000313" key="3">
    <source>
        <dbReference type="Proteomes" id="UP000293719"/>
    </source>
</evidence>
<dbReference type="InterPro" id="IPR029060">
    <property type="entry name" value="PIN-like_dom_sf"/>
</dbReference>
<dbReference type="SUPFAM" id="SSF88723">
    <property type="entry name" value="PIN domain-like"/>
    <property type="match status" value="1"/>
</dbReference>
<dbReference type="PANTHER" id="PTHR34610:SF3">
    <property type="entry name" value="SSL7007 PROTEIN"/>
    <property type="match status" value="1"/>
</dbReference>
<dbReference type="Proteomes" id="UP000293719">
    <property type="component" value="Chromosome"/>
</dbReference>
<keyword evidence="3" id="KW-1185">Reference proteome</keyword>
<dbReference type="InterPro" id="IPR002850">
    <property type="entry name" value="PIN_toxin-like"/>
</dbReference>
<proteinExistence type="predicted"/>
<organism evidence="2 3">
    <name type="scientific">Roseitalea porphyridii</name>
    <dbReference type="NCBI Taxonomy" id="1852022"/>
    <lineage>
        <taxon>Bacteria</taxon>
        <taxon>Pseudomonadati</taxon>
        <taxon>Pseudomonadota</taxon>
        <taxon>Alphaproteobacteria</taxon>
        <taxon>Hyphomicrobiales</taxon>
        <taxon>Ahrensiaceae</taxon>
        <taxon>Roseitalea</taxon>
    </lineage>
</organism>
<reference evidence="2 3" key="1">
    <citation type="journal article" date="2017" name="Int. J. Syst. Evol. Microbiol.">
        <title>Roseitalea porphyridii gen. nov., sp. nov., isolated from a red alga, and reclassification of Hoeflea suaedae Chung et al. 2013 as Pseudohoeflea suaedae gen. nov., comb. nov.</title>
        <authorList>
            <person name="Hyeon J.W."/>
            <person name="Jeong S.E."/>
            <person name="Baek K."/>
            <person name="Jeon C.O."/>
        </authorList>
    </citation>
    <scope>NUCLEOTIDE SEQUENCE [LARGE SCALE GENOMIC DNA]</scope>
    <source>
        <strain evidence="2 3">MA7-20</strain>
    </source>
</reference>
<dbReference type="Pfam" id="PF13470">
    <property type="entry name" value="PIN_3"/>
    <property type="match status" value="1"/>
</dbReference>
<evidence type="ECO:0000313" key="2">
    <source>
        <dbReference type="EMBL" id="QBK31421.1"/>
    </source>
</evidence>
<dbReference type="InterPro" id="IPR002716">
    <property type="entry name" value="PIN_dom"/>
</dbReference>
<dbReference type="PANTHER" id="PTHR34610">
    <property type="entry name" value="SSL7007 PROTEIN"/>
    <property type="match status" value="1"/>
</dbReference>